<evidence type="ECO:0000313" key="3">
    <source>
        <dbReference type="Proteomes" id="UP000829194"/>
    </source>
</evidence>
<dbReference type="InterPro" id="IPR011990">
    <property type="entry name" value="TPR-like_helical_dom_sf"/>
</dbReference>
<evidence type="ECO:0000259" key="1">
    <source>
        <dbReference type="Pfam" id="PF13226"/>
    </source>
</evidence>
<name>A0ABY3XHN7_9GAMM</name>
<proteinExistence type="predicted"/>
<sequence>MAEIAALTVNEAVVERDSIDYDTWMRDQRWDDLERALTALRDQPDEQDEHDYATGYREFIAYTQRSGRAALDQLRQWQAQRPDSRFTALLEVAYWAAWFEQYRGSSTADQVTPAMWACARTAQDTLLCALARMLAQEQTAWPAITSVLYTVAAIGEPKWWKRWLLKGEAPRSLPSHGKPSDDIGELLARSGAAEAGAQYLQALPDRLADVLTGPALTWRRAQSNDDSAALQYWLRVALAMDPQALDAAVAYVSMRMPRWGGSWEEMLAFADSPLCAHFDEHDRNTLRFFAWFDELEVDDSAMLDDPRVLKHHLRLGQRLLERPLRENLRGRVHKYLAYLEAKAGRIDAACAHYALSAPHNEYQEWEIMRATTTWCGSGDKGPWLGQIAELNRLVTPHGAALYGLLCLNGWAGVARRPEVADGWFERAVKMTPDPSNVRDSPFNAMAALEEVFGPDALLPMWLKAAELGDASAQFCCGNHFAADRSRAIEYFRLAADNNHEVAMFNVASLSLIPIRDGEIAAAQVDAAASQAQDYLDRALARTEEVLQDDYTEFTEGQLETVKDLYGTLLHSDWPPLSARRRALPQVLKFAEAGRINSMISLAWWYGDKTLAGYRFDEAVRWVEAARHIDPDNEYVARVREFVEGDSFWSRLKFGMAQRKAKRQGLPGQDDTVL</sequence>
<reference evidence="2 3" key="1">
    <citation type="submission" date="2022-03" db="EMBL/GenBank/DDBJ databases">
        <title>Complete genome sequence of Lysobacter capsici VKM B-2533 and Lysobacter gummosus 10.1.1, promising sources of lytic agents.</title>
        <authorList>
            <person name="Tarlachkov S.V."/>
            <person name="Kudryakova I.V."/>
            <person name="Afoshin A.S."/>
            <person name="Leontyevskaya E.A."/>
            <person name="Leontyevskaya N.V."/>
        </authorList>
    </citation>
    <scope>NUCLEOTIDE SEQUENCE [LARGE SCALE GENOMIC DNA]</scope>
    <source>
        <strain evidence="2 3">10.1.1</strain>
    </source>
</reference>
<organism evidence="2 3">
    <name type="scientific">Lysobacter gummosus</name>
    <dbReference type="NCBI Taxonomy" id="262324"/>
    <lineage>
        <taxon>Bacteria</taxon>
        <taxon>Pseudomonadati</taxon>
        <taxon>Pseudomonadota</taxon>
        <taxon>Gammaproteobacteria</taxon>
        <taxon>Lysobacterales</taxon>
        <taxon>Lysobacteraceae</taxon>
        <taxon>Lysobacter</taxon>
    </lineage>
</organism>
<feature type="domain" description="DUF4034" evidence="1">
    <location>
        <begin position="26"/>
        <end position="293"/>
    </location>
</feature>
<dbReference type="Pfam" id="PF13226">
    <property type="entry name" value="DUF4034"/>
    <property type="match status" value="1"/>
</dbReference>
<dbReference type="Proteomes" id="UP000829194">
    <property type="component" value="Chromosome"/>
</dbReference>
<evidence type="ECO:0000313" key="2">
    <source>
        <dbReference type="EMBL" id="UNP31134.1"/>
    </source>
</evidence>
<dbReference type="Gene3D" id="1.25.40.10">
    <property type="entry name" value="Tetratricopeptide repeat domain"/>
    <property type="match status" value="1"/>
</dbReference>
<dbReference type="InterPro" id="IPR025115">
    <property type="entry name" value="DUF4034"/>
</dbReference>
<gene>
    <name evidence="2" type="ORF">MOV92_07770</name>
</gene>
<accession>A0ABY3XHN7</accession>
<keyword evidence="3" id="KW-1185">Reference proteome</keyword>
<dbReference type="SUPFAM" id="SSF81901">
    <property type="entry name" value="HCP-like"/>
    <property type="match status" value="1"/>
</dbReference>
<dbReference type="RefSeq" id="WP_057942303.1">
    <property type="nucleotide sequence ID" value="NZ_CP011131.1"/>
</dbReference>
<protein>
    <submittedName>
        <fullName evidence="2">DUF4034 domain-containing protein</fullName>
    </submittedName>
</protein>
<dbReference type="EMBL" id="CP093547">
    <property type="protein sequence ID" value="UNP31134.1"/>
    <property type="molecule type" value="Genomic_DNA"/>
</dbReference>